<gene>
    <name evidence="1" type="ORF">IE331_16265</name>
</gene>
<name>A0A927K5M5_9ACTN</name>
<dbReference type="AlphaFoldDB" id="A0A927K5M5"/>
<evidence type="ECO:0000313" key="2">
    <source>
        <dbReference type="Proteomes" id="UP000616839"/>
    </source>
</evidence>
<dbReference type="RefSeq" id="WP_192144508.1">
    <property type="nucleotide sequence ID" value="NZ_JACYXZ010000005.1"/>
</dbReference>
<reference evidence="1" key="1">
    <citation type="submission" date="2020-09" db="EMBL/GenBank/DDBJ databases">
        <title>Nocardioides sp. strain MJB4 16S ribosomal RNA gene Genome sequencing and assembly.</title>
        <authorList>
            <person name="Kim I."/>
        </authorList>
    </citation>
    <scope>NUCLEOTIDE SEQUENCE</scope>
    <source>
        <strain evidence="1">MJB4</strain>
    </source>
</reference>
<keyword evidence="2" id="KW-1185">Reference proteome</keyword>
<evidence type="ECO:0000313" key="1">
    <source>
        <dbReference type="EMBL" id="MBD8871182.1"/>
    </source>
</evidence>
<sequence length="81" mass="8806">MDKQDDGRWQVTATEAEALQAVVDRVSSWQDGAEGGVVRDEFGSVAGEVGITVPDELAESLCADIEHRDERPDLSRYVTVA</sequence>
<dbReference type="Proteomes" id="UP000616839">
    <property type="component" value="Unassembled WGS sequence"/>
</dbReference>
<organism evidence="1 2">
    <name type="scientific">Nocardioides donggukensis</name>
    <dbReference type="NCBI Taxonomy" id="2774019"/>
    <lineage>
        <taxon>Bacteria</taxon>
        <taxon>Bacillati</taxon>
        <taxon>Actinomycetota</taxon>
        <taxon>Actinomycetes</taxon>
        <taxon>Propionibacteriales</taxon>
        <taxon>Nocardioidaceae</taxon>
        <taxon>Nocardioides</taxon>
    </lineage>
</organism>
<protein>
    <submittedName>
        <fullName evidence="1">Uncharacterized protein</fullName>
    </submittedName>
</protein>
<proteinExistence type="predicted"/>
<dbReference type="EMBL" id="JACYXZ010000005">
    <property type="protein sequence ID" value="MBD8871182.1"/>
    <property type="molecule type" value="Genomic_DNA"/>
</dbReference>
<comment type="caution">
    <text evidence="1">The sequence shown here is derived from an EMBL/GenBank/DDBJ whole genome shotgun (WGS) entry which is preliminary data.</text>
</comment>
<accession>A0A927K5M5</accession>